<feature type="domain" description="Glycosyltransferase subfamily 4-like N-terminal" evidence="4">
    <location>
        <begin position="29"/>
        <end position="204"/>
    </location>
</feature>
<dbReference type="Gene3D" id="3.40.50.2000">
    <property type="entry name" value="Glycogen Phosphorylase B"/>
    <property type="match status" value="2"/>
</dbReference>
<protein>
    <submittedName>
        <fullName evidence="5">2-deoxystreptamine glucosyltransferase</fullName>
        <ecNumber evidence="5">2.4.1.284</ecNumber>
    </submittedName>
</protein>
<gene>
    <name evidence="5" type="primary">kanF</name>
    <name evidence="5" type="ORF">I601_0110</name>
</gene>
<evidence type="ECO:0000259" key="4">
    <source>
        <dbReference type="Pfam" id="PF13439"/>
    </source>
</evidence>
<dbReference type="GO" id="GO:0102318">
    <property type="term" value="F:2-deoxystreptamine glucosyltransferase activity"/>
    <property type="evidence" value="ECO:0007669"/>
    <property type="project" value="UniProtKB-EC"/>
</dbReference>
<dbReference type="CDD" id="cd03794">
    <property type="entry name" value="GT4_WbuB-like"/>
    <property type="match status" value="1"/>
</dbReference>
<dbReference type="InterPro" id="IPR028098">
    <property type="entry name" value="Glyco_trans_4-like_N"/>
</dbReference>
<dbReference type="Proteomes" id="UP000077868">
    <property type="component" value="Chromosome"/>
</dbReference>
<keyword evidence="3" id="KW-0812">Transmembrane</keyword>
<dbReference type="Pfam" id="PF13692">
    <property type="entry name" value="Glyco_trans_1_4"/>
    <property type="match status" value="1"/>
</dbReference>
<keyword evidence="1 5" id="KW-0328">Glycosyltransferase</keyword>
<dbReference type="EMBL" id="CP015079">
    <property type="protein sequence ID" value="ANH36564.1"/>
    <property type="molecule type" value="Genomic_DNA"/>
</dbReference>
<evidence type="ECO:0000256" key="1">
    <source>
        <dbReference type="ARBA" id="ARBA00022676"/>
    </source>
</evidence>
<proteinExistence type="predicted"/>
<dbReference type="Pfam" id="PF13439">
    <property type="entry name" value="Glyco_transf_4"/>
    <property type="match status" value="1"/>
</dbReference>
<accession>A0A1A9GEA3</accession>
<evidence type="ECO:0000256" key="3">
    <source>
        <dbReference type="SAM" id="Phobius"/>
    </source>
</evidence>
<name>A0A1A9GEA3_9ACTN</name>
<dbReference type="PANTHER" id="PTHR12526">
    <property type="entry name" value="GLYCOSYLTRANSFERASE"/>
    <property type="match status" value="1"/>
</dbReference>
<keyword evidence="6" id="KW-1185">Reference proteome</keyword>
<reference evidence="5 6" key="1">
    <citation type="submission" date="2016-03" db="EMBL/GenBank/DDBJ databases">
        <title>Complete genome sequence of a soil Actinobacterium, Nocardioides dokdonensis FR1436.</title>
        <authorList>
            <person name="Kwon S.-K."/>
            <person name="Kim K."/>
            <person name="Kim J.F."/>
        </authorList>
    </citation>
    <scope>NUCLEOTIDE SEQUENCE [LARGE SCALE GENOMIC DNA]</scope>
    <source>
        <strain evidence="5 6">FR1436</strain>
    </source>
</reference>
<keyword evidence="3" id="KW-0472">Membrane</keyword>
<feature type="transmembrane region" description="Helical" evidence="3">
    <location>
        <begin position="76"/>
        <end position="95"/>
    </location>
</feature>
<keyword evidence="3" id="KW-1133">Transmembrane helix</keyword>
<dbReference type="PANTHER" id="PTHR12526:SF624">
    <property type="entry name" value="BLR6297 PROTEIN"/>
    <property type="match status" value="1"/>
</dbReference>
<dbReference type="EC" id="2.4.1.284" evidence="5"/>
<evidence type="ECO:0000313" key="5">
    <source>
        <dbReference type="EMBL" id="ANH36564.1"/>
    </source>
</evidence>
<evidence type="ECO:0000256" key="2">
    <source>
        <dbReference type="ARBA" id="ARBA00022679"/>
    </source>
</evidence>
<dbReference type="SUPFAM" id="SSF53756">
    <property type="entry name" value="UDP-Glycosyltransferase/glycogen phosphorylase"/>
    <property type="match status" value="1"/>
</dbReference>
<sequence length="421" mass="45843">MVRGERATAERARVLIIVQNLPVPFDRRVWLECRTLARAGLDVSVVCPRGSGTGRFQVVEGVSIHGYRPYAPGGSALGFVLEYAYSFLATLWLVLRARRGGPFAVLQACNPPDIFWPIAWWLRLRDGTRFVFDHHDLCPELFRSRFEGGSRLALRGLLALERQTFLAADHVVSTNTSYAEVAVERGGKPASEVSVVRTGPDLERLRPVEPDPALRRGHRHLVAYLGVMGPQDGVDIVIAAADLLVNRWGRRDVAFTVMGDGDSRAALVAERDRCGLQDVVELPGRVSDATMVAVLSTADIGLSPDPSNPLNDVSTMNKTMEYMALGLPVLSFDLPETRVSAAGAASYVAADGGAEAYARALVELLDDPARRVEMSRTGRERVEQELAWVHQQETYLGVVEDLIGCAARVDASAAGSRVTEG</sequence>
<organism evidence="5 6">
    <name type="scientific">Nocardioides dokdonensis FR1436</name>
    <dbReference type="NCBI Taxonomy" id="1300347"/>
    <lineage>
        <taxon>Bacteria</taxon>
        <taxon>Bacillati</taxon>
        <taxon>Actinomycetota</taxon>
        <taxon>Actinomycetes</taxon>
        <taxon>Propionibacteriales</taxon>
        <taxon>Nocardioidaceae</taxon>
        <taxon>Nocardioides</taxon>
    </lineage>
</organism>
<dbReference type="PATRIC" id="fig|1300347.3.peg.112"/>
<evidence type="ECO:0000313" key="6">
    <source>
        <dbReference type="Proteomes" id="UP000077868"/>
    </source>
</evidence>
<dbReference type="STRING" id="1300347.I601_0110"/>
<dbReference type="KEGG" id="ndk:I601_0110"/>
<keyword evidence="2 5" id="KW-0808">Transferase</keyword>
<dbReference type="AlphaFoldDB" id="A0A1A9GEA3"/>